<name>A0A6A6JG69_WESOR</name>
<keyword evidence="1" id="KW-0732">Signal</keyword>
<proteinExistence type="predicted"/>
<protein>
    <submittedName>
        <fullName evidence="2">Uncharacterized protein</fullName>
    </submittedName>
</protein>
<dbReference type="GeneID" id="54553034"/>
<keyword evidence="3" id="KW-1185">Reference proteome</keyword>
<reference evidence="2" key="1">
    <citation type="journal article" date="2020" name="Stud. Mycol.">
        <title>101 Dothideomycetes genomes: a test case for predicting lifestyles and emergence of pathogens.</title>
        <authorList>
            <person name="Haridas S."/>
            <person name="Albert R."/>
            <person name="Binder M."/>
            <person name="Bloem J."/>
            <person name="Labutti K."/>
            <person name="Salamov A."/>
            <person name="Andreopoulos B."/>
            <person name="Baker S."/>
            <person name="Barry K."/>
            <person name="Bills G."/>
            <person name="Bluhm B."/>
            <person name="Cannon C."/>
            <person name="Castanera R."/>
            <person name="Culley D."/>
            <person name="Daum C."/>
            <person name="Ezra D."/>
            <person name="Gonzalez J."/>
            <person name="Henrissat B."/>
            <person name="Kuo A."/>
            <person name="Liang C."/>
            <person name="Lipzen A."/>
            <person name="Lutzoni F."/>
            <person name="Magnuson J."/>
            <person name="Mondo S."/>
            <person name="Nolan M."/>
            <person name="Ohm R."/>
            <person name="Pangilinan J."/>
            <person name="Park H.-J."/>
            <person name="Ramirez L."/>
            <person name="Alfaro M."/>
            <person name="Sun H."/>
            <person name="Tritt A."/>
            <person name="Yoshinaga Y."/>
            <person name="Zwiers L.-H."/>
            <person name="Turgeon B."/>
            <person name="Goodwin S."/>
            <person name="Spatafora J."/>
            <person name="Crous P."/>
            <person name="Grigoriev I."/>
        </authorList>
    </citation>
    <scope>NUCLEOTIDE SEQUENCE</scope>
    <source>
        <strain evidence="2">CBS 379.55</strain>
    </source>
</reference>
<dbReference type="AlphaFoldDB" id="A0A6A6JG69"/>
<evidence type="ECO:0000256" key="1">
    <source>
        <dbReference type="SAM" id="SignalP"/>
    </source>
</evidence>
<evidence type="ECO:0000313" key="2">
    <source>
        <dbReference type="EMBL" id="KAF2274626.1"/>
    </source>
</evidence>
<sequence length="103" mass="11262">MKLSVILISAVAAIVAATPVDNGLTFDNALAGADNFTVSNDFTLRECKEPARTDGECHKCQKAWEACMKEWKCPGEPGGCASRCRCRIQGIQGCQWPCKWFCC</sequence>
<feature type="chain" id="PRO_5025664164" evidence="1">
    <location>
        <begin position="18"/>
        <end position="103"/>
    </location>
</feature>
<feature type="signal peptide" evidence="1">
    <location>
        <begin position="1"/>
        <end position="17"/>
    </location>
</feature>
<organism evidence="2 3">
    <name type="scientific">Westerdykella ornata</name>
    <dbReference type="NCBI Taxonomy" id="318751"/>
    <lineage>
        <taxon>Eukaryota</taxon>
        <taxon>Fungi</taxon>
        <taxon>Dikarya</taxon>
        <taxon>Ascomycota</taxon>
        <taxon>Pezizomycotina</taxon>
        <taxon>Dothideomycetes</taxon>
        <taxon>Pleosporomycetidae</taxon>
        <taxon>Pleosporales</taxon>
        <taxon>Sporormiaceae</taxon>
        <taxon>Westerdykella</taxon>
    </lineage>
</organism>
<gene>
    <name evidence="2" type="ORF">EI97DRAFT_443816</name>
</gene>
<dbReference type="EMBL" id="ML986501">
    <property type="protein sequence ID" value="KAF2274626.1"/>
    <property type="molecule type" value="Genomic_DNA"/>
</dbReference>
<evidence type="ECO:0000313" key="3">
    <source>
        <dbReference type="Proteomes" id="UP000800097"/>
    </source>
</evidence>
<dbReference type="Proteomes" id="UP000800097">
    <property type="component" value="Unassembled WGS sequence"/>
</dbReference>
<accession>A0A6A6JG69</accession>
<dbReference type="RefSeq" id="XP_033652165.1">
    <property type="nucleotide sequence ID" value="XM_033799859.1"/>
</dbReference>